<gene>
    <name evidence="1" type="ORF">BN1221_02017c</name>
</gene>
<dbReference type="EMBL" id="CGIG01000001">
    <property type="protein sequence ID" value="CPR16338.1"/>
    <property type="molecule type" value="Genomic_DNA"/>
</dbReference>
<dbReference type="Pfam" id="PF00106">
    <property type="entry name" value="adh_short"/>
    <property type="match status" value="1"/>
</dbReference>
<dbReference type="InterPro" id="IPR036291">
    <property type="entry name" value="NAD(P)-bd_dom_sf"/>
</dbReference>
<evidence type="ECO:0000313" key="2">
    <source>
        <dbReference type="Proteomes" id="UP000044377"/>
    </source>
</evidence>
<dbReference type="Gene3D" id="3.40.50.720">
    <property type="entry name" value="NAD(P)-binding Rossmann-like Domain"/>
    <property type="match status" value="1"/>
</dbReference>
<reference evidence="2" key="1">
    <citation type="submission" date="2015-01" db="EMBL/GenBank/DDBJ databases">
        <authorList>
            <person name="Paterson Steve"/>
        </authorList>
    </citation>
    <scope>NUCLEOTIDE SEQUENCE [LARGE SCALE GENOMIC DNA]</scope>
    <source>
        <strain evidence="2">OBR1</strain>
    </source>
</reference>
<evidence type="ECO:0000313" key="1">
    <source>
        <dbReference type="EMBL" id="CPR16338.1"/>
    </source>
</evidence>
<proteinExistence type="predicted"/>
<accession>A0A0G4JUJ6</accession>
<protein>
    <submittedName>
        <fullName evidence="1">Uncharacterized protein</fullName>
    </submittedName>
</protein>
<organism evidence="1 2">
    <name type="scientific">Brenneria goodwinii</name>
    <dbReference type="NCBI Taxonomy" id="1109412"/>
    <lineage>
        <taxon>Bacteria</taxon>
        <taxon>Pseudomonadati</taxon>
        <taxon>Pseudomonadota</taxon>
        <taxon>Gammaproteobacteria</taxon>
        <taxon>Enterobacterales</taxon>
        <taxon>Pectobacteriaceae</taxon>
        <taxon>Brenneria</taxon>
    </lineage>
</organism>
<dbReference type="AlphaFoldDB" id="A0A0G4JUJ6"/>
<name>A0A0G4JUJ6_9GAMM</name>
<dbReference type="RefSeq" id="WP_048637186.1">
    <property type="nucleotide sequence ID" value="NZ_CGIG01000001.1"/>
</dbReference>
<dbReference type="STRING" id="1109412.BN1221_02017c"/>
<sequence>MLQLDFSGKTAIVTGGLQGIGLAISDTFLRAGARVVIGDIGCAPGQQRRGSNSLEMARTH</sequence>
<dbReference type="InterPro" id="IPR002347">
    <property type="entry name" value="SDR_fam"/>
</dbReference>
<dbReference type="SUPFAM" id="SSF51735">
    <property type="entry name" value="NAD(P)-binding Rossmann-fold domains"/>
    <property type="match status" value="1"/>
</dbReference>
<dbReference type="Proteomes" id="UP000044377">
    <property type="component" value="Unassembled WGS sequence"/>
</dbReference>
<keyword evidence="2" id="KW-1185">Reference proteome</keyword>